<dbReference type="Proteomes" id="UP000542405">
    <property type="component" value="Unassembled WGS sequence"/>
</dbReference>
<gene>
    <name evidence="1" type="ORF">HGQ98_00305</name>
</gene>
<accession>A0A848NCF7</accession>
<dbReference type="AlphaFoldDB" id="A0A848NCF7"/>
<name>A0A848NCF7_9BURK</name>
<dbReference type="EMBL" id="JABBZE010000001">
    <property type="protein sequence ID" value="NMU88332.1"/>
    <property type="molecule type" value="Genomic_DNA"/>
</dbReference>
<protein>
    <submittedName>
        <fullName evidence="1">Uncharacterized protein</fullName>
    </submittedName>
</protein>
<comment type="caution">
    <text evidence="1">The sequence shown here is derived from an EMBL/GenBank/DDBJ whole genome shotgun (WGS) entry which is preliminary data.</text>
</comment>
<organism evidence="1 2">
    <name type="scientific">Achromobacter ruhlandii</name>
    <dbReference type="NCBI Taxonomy" id="72557"/>
    <lineage>
        <taxon>Bacteria</taxon>
        <taxon>Pseudomonadati</taxon>
        <taxon>Pseudomonadota</taxon>
        <taxon>Betaproteobacteria</taxon>
        <taxon>Burkholderiales</taxon>
        <taxon>Alcaligenaceae</taxon>
        <taxon>Achromobacter</taxon>
    </lineage>
</organism>
<reference evidence="1 2" key="1">
    <citation type="submission" date="2020-04" db="EMBL/GenBank/DDBJ databases">
        <title>Achromobacter ruhlandii genome sequencing and assembly.</title>
        <authorList>
            <person name="Martins R.C.R."/>
            <person name="Perdigao-Neto L.V."/>
            <person name="Levin A.S.S."/>
            <person name="Costa S.F."/>
        </authorList>
    </citation>
    <scope>NUCLEOTIDE SEQUENCE [LARGE SCALE GENOMIC DNA]</scope>
    <source>
        <strain evidence="1 2">9035ralo</strain>
    </source>
</reference>
<proteinExistence type="predicted"/>
<sequence length="50" mass="5736">MMNHDFIRLAHDMRRAHRLGLSFRIPAMTMRQLTALIAALDAPEVPAQLH</sequence>
<evidence type="ECO:0000313" key="1">
    <source>
        <dbReference type="EMBL" id="NMU88332.1"/>
    </source>
</evidence>
<evidence type="ECO:0000313" key="2">
    <source>
        <dbReference type="Proteomes" id="UP000542405"/>
    </source>
</evidence>